<proteinExistence type="predicted"/>
<protein>
    <submittedName>
        <fullName evidence="1">Hsp70 protein that interacts with Zuo1p</fullName>
    </submittedName>
</protein>
<reference evidence="1" key="1">
    <citation type="submission" date="2022-07" db="EMBL/GenBank/DDBJ databases">
        <title>Phylogenomic reconstructions and comparative analyses of Kickxellomycotina fungi.</title>
        <authorList>
            <person name="Reynolds N.K."/>
            <person name="Stajich J.E."/>
            <person name="Barry K."/>
            <person name="Grigoriev I.V."/>
            <person name="Crous P."/>
            <person name="Smith M.E."/>
        </authorList>
    </citation>
    <scope>NUCLEOTIDE SEQUENCE</scope>
    <source>
        <strain evidence="1">NRRL 5244</strain>
    </source>
</reference>
<name>A0ACC1JHI7_9FUNG</name>
<evidence type="ECO:0000313" key="1">
    <source>
        <dbReference type="EMBL" id="KAJ1951453.1"/>
    </source>
</evidence>
<gene>
    <name evidence="1" type="primary">SSZ1</name>
    <name evidence="1" type="ORF">FBU59_000143</name>
</gene>
<dbReference type="EMBL" id="JANBPW010000014">
    <property type="protein sequence ID" value="KAJ1951453.1"/>
    <property type="molecule type" value="Genomic_DNA"/>
</dbReference>
<keyword evidence="2" id="KW-1185">Reference proteome</keyword>
<comment type="caution">
    <text evidence="1">The sequence shown here is derived from an EMBL/GenBank/DDBJ whole genome shotgun (WGS) entry which is preliminary data.</text>
</comment>
<evidence type="ECO:0000313" key="2">
    <source>
        <dbReference type="Proteomes" id="UP001150603"/>
    </source>
</evidence>
<dbReference type="Proteomes" id="UP001150603">
    <property type="component" value="Unassembled WGS sequence"/>
</dbReference>
<sequence length="536" mass="57016">MATADNKTYIGLSFGTSNSVIAIINKENRAEVIANEDGEHKTPSYIAFSGEEEYHGSQAKHQFVRNAQNTILGFRDLLGKAFSDAPVSAEGAKIVNQDGTAVYEVTTVNEEGEESTLRLSAHDATVRYLVRLRTSAEDYLGHKITGAVLAVPVWFTEQQKESVRAACTAAELPVLQLISEPAAAALMYGLGADASHDDAKDALALVVDVGGAGADVSLVAVHGGLFTVVGSKHTADVSGSTLDDVLVKHFAGEFKKQTGIDVLDGKHARSVRKLTEAAEITKRTLSAATTAPCAVESLADGMDFNGTINRTRFDILAGRVYNPLLDAVRDVVAEAGYTPAQVSQVVFCGGAARIRKLQSKVALLFPETTEIREEVGELDEVIAAGCAEQAALIAQGVIEVDAKEAAVPVLAKPIGLQLSADELIAVLQKDTPLPASRTVKVALPAGEKRAYLAVAEGEPVAPKDEDEEDEESEEEKKAQPLYRPSKLLAEMVLELEAADADTRVEVKFFVGTDRKLTVVATEPKSGKSIQAEIPQN</sequence>
<organism evidence="1 2">
    <name type="scientific">Linderina macrospora</name>
    <dbReference type="NCBI Taxonomy" id="4868"/>
    <lineage>
        <taxon>Eukaryota</taxon>
        <taxon>Fungi</taxon>
        <taxon>Fungi incertae sedis</taxon>
        <taxon>Zoopagomycota</taxon>
        <taxon>Kickxellomycotina</taxon>
        <taxon>Kickxellomycetes</taxon>
        <taxon>Kickxellales</taxon>
        <taxon>Kickxellaceae</taxon>
        <taxon>Linderina</taxon>
    </lineage>
</organism>
<accession>A0ACC1JHI7</accession>